<feature type="region of interest" description="Disordered" evidence="1">
    <location>
        <begin position="26"/>
        <end position="54"/>
    </location>
</feature>
<sequence>MIKKIALSVVVVVGIGLGVYFLSASPEEKTKGPESSKETPANSPPQLPQPGPKAIVKAEAVVPSERATSSPVQKSAENKAFTDFKYRADLERYLGIRKKVLMAKNEERDKKELLEDRTLIQSMKPLLLAEASKDTASLQNAALDYLFEALQAGARDEVAAVLRDVVADTTIENNSNSLDSRKALAGVKAEVLLNWSSLDPKADAQIEASLPGPVSQKIWSHVKAHQDNNVAESQTLQAKKSN</sequence>
<keyword evidence="3" id="KW-1185">Reference proteome</keyword>
<reference evidence="2 3" key="1">
    <citation type="submission" date="2016-03" db="EMBL/GenBank/DDBJ databases">
        <authorList>
            <person name="Ploux O."/>
        </authorList>
    </citation>
    <scope>NUCLEOTIDE SEQUENCE [LARGE SCALE GENOMIC DNA]</scope>
    <source>
        <strain evidence="2 3">R0</strain>
    </source>
</reference>
<dbReference type="AlphaFoldDB" id="A0A150WL42"/>
<evidence type="ECO:0000313" key="3">
    <source>
        <dbReference type="Proteomes" id="UP000075320"/>
    </source>
</evidence>
<feature type="compositionally biased region" description="Basic and acidic residues" evidence="1">
    <location>
        <begin position="26"/>
        <end position="37"/>
    </location>
</feature>
<protein>
    <submittedName>
        <fullName evidence="2">Uncharacterized protein</fullName>
    </submittedName>
</protein>
<dbReference type="OrthoDB" id="9342795at2"/>
<accession>A0A150WL42</accession>
<evidence type="ECO:0000313" key="2">
    <source>
        <dbReference type="EMBL" id="KYG64700.1"/>
    </source>
</evidence>
<proteinExistence type="predicted"/>
<name>A0A150WL42_BDEBC</name>
<dbReference type="Proteomes" id="UP000075320">
    <property type="component" value="Unassembled WGS sequence"/>
</dbReference>
<evidence type="ECO:0000256" key="1">
    <source>
        <dbReference type="SAM" id="MobiDB-lite"/>
    </source>
</evidence>
<gene>
    <name evidence="2" type="ORF">AZI86_10845</name>
</gene>
<organism evidence="2 3">
    <name type="scientific">Bdellovibrio bacteriovorus</name>
    <dbReference type="NCBI Taxonomy" id="959"/>
    <lineage>
        <taxon>Bacteria</taxon>
        <taxon>Pseudomonadati</taxon>
        <taxon>Bdellovibrionota</taxon>
        <taxon>Bdellovibrionia</taxon>
        <taxon>Bdellovibrionales</taxon>
        <taxon>Pseudobdellovibrionaceae</taxon>
        <taxon>Bdellovibrio</taxon>
    </lineage>
</organism>
<comment type="caution">
    <text evidence="2">The sequence shown here is derived from an EMBL/GenBank/DDBJ whole genome shotgun (WGS) entry which is preliminary data.</text>
</comment>
<dbReference type="EMBL" id="LUKE01000002">
    <property type="protein sequence ID" value="KYG64700.1"/>
    <property type="molecule type" value="Genomic_DNA"/>
</dbReference>
<dbReference type="RefSeq" id="WP_061835211.1">
    <property type="nucleotide sequence ID" value="NZ_LUKE01000002.1"/>
</dbReference>
<feature type="compositionally biased region" description="Pro residues" evidence="1">
    <location>
        <begin position="42"/>
        <end position="51"/>
    </location>
</feature>